<dbReference type="InterPro" id="IPR036020">
    <property type="entry name" value="WW_dom_sf"/>
</dbReference>
<dbReference type="GO" id="GO:0042802">
    <property type="term" value="F:identical protein binding"/>
    <property type="evidence" value="ECO:0007669"/>
    <property type="project" value="InterPro"/>
</dbReference>
<comment type="caution">
    <text evidence="5">The sequence shown here is derived from an EMBL/GenBank/DDBJ whole genome shotgun (WGS) entry which is preliminary data.</text>
</comment>
<gene>
    <name evidence="5" type="ORF">GSTENG00031078001</name>
</gene>
<dbReference type="CDD" id="cd19867">
    <property type="entry name" value="DSRM_DGCR8_rpt1"/>
    <property type="match status" value="1"/>
</dbReference>
<reference evidence="5" key="1">
    <citation type="journal article" date="2004" name="Nature">
        <title>Genome duplication in the teleost fish Tetraodon nigroviridis reveals the early vertebrate proto-karyotype.</title>
        <authorList>
            <person name="Jaillon O."/>
            <person name="Aury J.-M."/>
            <person name="Brunet F."/>
            <person name="Petit J.-L."/>
            <person name="Stange-Thomann N."/>
            <person name="Mauceli E."/>
            <person name="Bouneau L."/>
            <person name="Fischer C."/>
            <person name="Ozouf-Costaz C."/>
            <person name="Bernot A."/>
            <person name="Nicaud S."/>
            <person name="Jaffe D."/>
            <person name="Fisher S."/>
            <person name="Lutfalla G."/>
            <person name="Dossat C."/>
            <person name="Segurens B."/>
            <person name="Dasilva C."/>
            <person name="Salanoubat M."/>
            <person name="Levy M."/>
            <person name="Boudet N."/>
            <person name="Castellano S."/>
            <person name="Anthouard V."/>
            <person name="Jubin C."/>
            <person name="Castelli V."/>
            <person name="Katinka M."/>
            <person name="Vacherie B."/>
            <person name="Biemont C."/>
            <person name="Skalli Z."/>
            <person name="Cattolico L."/>
            <person name="Poulain J."/>
            <person name="De Berardinis V."/>
            <person name="Cruaud C."/>
            <person name="Duprat S."/>
            <person name="Brottier P."/>
            <person name="Coutanceau J.-P."/>
            <person name="Gouzy J."/>
            <person name="Parra G."/>
            <person name="Lardier G."/>
            <person name="Chapple C."/>
            <person name="McKernan K.J."/>
            <person name="McEwan P."/>
            <person name="Bosak S."/>
            <person name="Kellis M."/>
            <person name="Volff J.-N."/>
            <person name="Guigo R."/>
            <person name="Zody M.C."/>
            <person name="Mesirov J."/>
            <person name="Lindblad-Toh K."/>
            <person name="Birren B."/>
            <person name="Nusbaum C."/>
            <person name="Kahn D."/>
            <person name="Robinson-Rechavi M."/>
            <person name="Laudet V."/>
            <person name="Schachter V."/>
            <person name="Quetier F."/>
            <person name="Saurin W."/>
            <person name="Scarpelli C."/>
            <person name="Wincker P."/>
            <person name="Lander E.S."/>
            <person name="Weissenbach J."/>
            <person name="Roest Crollius H."/>
        </authorList>
    </citation>
    <scope>NUCLEOTIDE SEQUENCE [LARGE SCALE GENOMIC DNA]</scope>
</reference>
<dbReference type="FunFam" id="3.30.160.20:FF:000023">
    <property type="entry name" value="DGCR8, microprocessor complex subunit"/>
    <property type="match status" value="1"/>
</dbReference>
<feature type="region of interest" description="Disordered" evidence="2">
    <location>
        <begin position="245"/>
        <end position="272"/>
    </location>
</feature>
<feature type="domain" description="DRBM" evidence="4">
    <location>
        <begin position="555"/>
        <end position="622"/>
    </location>
</feature>
<dbReference type="CDD" id="cd19868">
    <property type="entry name" value="DSRM_DGCR8_rpt2"/>
    <property type="match status" value="1"/>
</dbReference>
<sequence>MEIDDVPPPLPSEPPNNFDPTDGRAPPPPPLQTSSDAEVMDVSSGGDGYTYTPGDGDPPPQHPLSVGPLTFCSDLSNEASPNPSCPRTARHATPVTKFLPDLKLLRDVKISVSFSESSTSSKDRKVLYTGEGQEGGREDALDSLNGGLHAWPEQDVAEGSSGEGNIATRSSEETDGDQENKVEFAVLDELEDFCDFLDHEDGEHGGFKSDSIVQQEHPDDEAVVYSYEEEFDNDVDALLEEGMPVPKKMRPTEDKSGGDSDHQSDGEEGIQPMMTKIKTVLKSRGRPPTEPLPDGWIMTFHNSGIPVYLHRETRVVTWSRPYFLGTGSIRVIQTSLAARSCLNNLNKTSFLGRTSFLSIFFSFLQKHDPPTSSIPCLHYKKMKDQEERELNGEVALGAEEVPVKSAEQANGDVGASALGAAPGGEIPPSALTDGPDGESPGESVANSNLPGKESLPCDSAQGALGQVKAKVEVCKDESIELDEFRSYLEKCFDFEQVTVKKFRTWAERRQFNRDMKRKQAESERPILPANQKLITLSVQDAPTKKEFVINPNGKSEVCILHEYMQRVLKVRPVYNFFECENPSEPFGASVIIDGVTYGTGTASSKKLAKNKAARATLEILIPDFVKQTAEEKPVEGDELEYFNHISIEDSRVYELTNKAGLLSPYQILHECLKRNHGMGDTSIKFEVIPGKNQKSEYVMTCGKHTVRGWCKYGVTVCAFSEAVAEPDGLCVSDTGKNKRVGKQLASQKILQMLHPHVKNWGSLLRMYGRENNKMVKKENSDKSVIELQQYAKKNKPNLHILNKLQEEMRKLASQREETRKKPKMTIMESAQPGSEPLCTVDV</sequence>
<dbReference type="InterPro" id="IPR001202">
    <property type="entry name" value="WW_dom"/>
</dbReference>
<name>Q4RPI0_TETNG</name>
<feature type="region of interest" description="Disordered" evidence="2">
    <location>
        <begin position="414"/>
        <end position="457"/>
    </location>
</feature>
<feature type="region of interest" description="Disordered" evidence="2">
    <location>
        <begin position="1"/>
        <end position="94"/>
    </location>
</feature>
<dbReference type="KEGG" id="tng:GSTEN00031078G001"/>
<feature type="non-terminal residue" evidence="5">
    <location>
        <position position="1"/>
    </location>
</feature>
<dbReference type="Gene3D" id="3.30.160.590">
    <property type="match status" value="1"/>
</dbReference>
<evidence type="ECO:0000256" key="2">
    <source>
        <dbReference type="SAM" id="MobiDB-lite"/>
    </source>
</evidence>
<evidence type="ECO:0000256" key="1">
    <source>
        <dbReference type="PROSITE-ProRule" id="PRU00266"/>
    </source>
</evidence>
<dbReference type="CDD" id="cd00201">
    <property type="entry name" value="WW"/>
    <property type="match status" value="1"/>
</dbReference>
<dbReference type="FunFam" id="3.30.160.20:FF:000021">
    <property type="entry name" value="Microprocessor complex subunit DGCR8"/>
    <property type="match status" value="1"/>
</dbReference>
<dbReference type="OrthoDB" id="112668at2759"/>
<dbReference type="SUPFAM" id="SSF54768">
    <property type="entry name" value="dsRNA-binding domain-like"/>
    <property type="match status" value="1"/>
</dbReference>
<feature type="domain" description="WW" evidence="3">
    <location>
        <begin position="290"/>
        <end position="323"/>
    </location>
</feature>
<dbReference type="PANTHER" id="PTHR13482">
    <property type="entry name" value="MICRORNA PROCESSOR COMPLEX SUBUNIT DGCR8"/>
    <property type="match status" value="1"/>
</dbReference>
<protein>
    <submittedName>
        <fullName evidence="5">(spotted green pufferfish) hypothetical protein</fullName>
    </submittedName>
</protein>
<dbReference type="GO" id="GO:0020037">
    <property type="term" value="F:heme binding"/>
    <property type="evidence" value="ECO:0007669"/>
    <property type="project" value="InterPro"/>
</dbReference>
<dbReference type="AlphaFoldDB" id="Q4RPI0"/>
<keyword evidence="1" id="KW-0694">RNA-binding</keyword>
<dbReference type="PROSITE" id="PS50137">
    <property type="entry name" value="DS_RBD"/>
    <property type="match status" value="1"/>
</dbReference>
<dbReference type="EMBL" id="CAAE01015007">
    <property type="protein sequence ID" value="CAG09702.1"/>
    <property type="molecule type" value="Genomic_DNA"/>
</dbReference>
<evidence type="ECO:0000259" key="4">
    <source>
        <dbReference type="PROSITE" id="PS50137"/>
    </source>
</evidence>
<dbReference type="SMART" id="SM00358">
    <property type="entry name" value="DSRM"/>
    <property type="match status" value="1"/>
</dbReference>
<dbReference type="PROSITE" id="PS50020">
    <property type="entry name" value="WW_DOMAIN_2"/>
    <property type="match status" value="1"/>
</dbReference>
<dbReference type="FunFam" id="3.30.160.590:FF:000001">
    <property type="entry name" value="microprocessor complex subunit DGCR8"/>
    <property type="match status" value="1"/>
</dbReference>
<feature type="compositionally biased region" description="Basic and acidic residues" evidence="2">
    <location>
        <begin position="250"/>
        <end position="265"/>
    </location>
</feature>
<dbReference type="Gene3D" id="2.20.70.10">
    <property type="match status" value="1"/>
</dbReference>
<dbReference type="Gene3D" id="3.30.160.20">
    <property type="match status" value="3"/>
</dbReference>
<dbReference type="InterPro" id="IPR040375">
    <property type="entry name" value="DGCR8"/>
</dbReference>
<dbReference type="SMART" id="SM00456">
    <property type="entry name" value="WW"/>
    <property type="match status" value="1"/>
</dbReference>
<evidence type="ECO:0000259" key="3">
    <source>
        <dbReference type="PROSITE" id="PS50020"/>
    </source>
</evidence>
<dbReference type="GO" id="GO:0070877">
    <property type="term" value="C:microprocessor complex"/>
    <property type="evidence" value="ECO:0007669"/>
    <property type="project" value="InterPro"/>
</dbReference>
<dbReference type="GO" id="GO:0031053">
    <property type="term" value="P:primary miRNA processing"/>
    <property type="evidence" value="ECO:0007669"/>
    <property type="project" value="InterPro"/>
</dbReference>
<accession>Q4RPI0</accession>
<organism evidence="5">
    <name type="scientific">Tetraodon nigroviridis</name>
    <name type="common">Spotted green pufferfish</name>
    <name type="synonym">Chelonodon nigroviridis</name>
    <dbReference type="NCBI Taxonomy" id="99883"/>
    <lineage>
        <taxon>Eukaryota</taxon>
        <taxon>Metazoa</taxon>
        <taxon>Chordata</taxon>
        <taxon>Craniata</taxon>
        <taxon>Vertebrata</taxon>
        <taxon>Euteleostomi</taxon>
        <taxon>Actinopterygii</taxon>
        <taxon>Neopterygii</taxon>
        <taxon>Teleostei</taxon>
        <taxon>Neoteleostei</taxon>
        <taxon>Acanthomorphata</taxon>
        <taxon>Eupercaria</taxon>
        <taxon>Tetraodontiformes</taxon>
        <taxon>Tetradontoidea</taxon>
        <taxon>Tetraodontidae</taxon>
        <taxon>Tetraodon</taxon>
    </lineage>
</organism>
<dbReference type="GO" id="GO:0070878">
    <property type="term" value="F:primary miRNA binding"/>
    <property type="evidence" value="ECO:0007669"/>
    <property type="project" value="TreeGrafter"/>
</dbReference>
<dbReference type="SUPFAM" id="SSF51045">
    <property type="entry name" value="WW domain"/>
    <property type="match status" value="1"/>
</dbReference>
<proteinExistence type="predicted"/>
<evidence type="ECO:0000313" key="5">
    <source>
        <dbReference type="EMBL" id="CAG09702.1"/>
    </source>
</evidence>
<feature type="compositionally biased region" description="Polar residues" evidence="2">
    <location>
        <begin position="73"/>
        <end position="82"/>
    </location>
</feature>
<reference evidence="5" key="2">
    <citation type="submission" date="2004-02" db="EMBL/GenBank/DDBJ databases">
        <authorList>
            <consortium name="Genoscope"/>
            <consortium name="Whitehead Institute Centre for Genome Research"/>
        </authorList>
    </citation>
    <scope>NUCLEOTIDE SEQUENCE</scope>
</reference>
<feature type="region of interest" description="Disordered" evidence="2">
    <location>
        <begin position="113"/>
        <end position="179"/>
    </location>
</feature>
<dbReference type="PANTHER" id="PTHR13482:SF3">
    <property type="entry name" value="MICROPROCESSOR COMPLEX SUBUNIT DGCR8"/>
    <property type="match status" value="1"/>
</dbReference>
<dbReference type="Pfam" id="PF00035">
    <property type="entry name" value="dsrm"/>
    <property type="match status" value="1"/>
</dbReference>
<feature type="compositionally biased region" description="Pro residues" evidence="2">
    <location>
        <begin position="1"/>
        <end position="14"/>
    </location>
</feature>
<dbReference type="GO" id="GO:0003725">
    <property type="term" value="F:double-stranded RNA binding"/>
    <property type="evidence" value="ECO:0007669"/>
    <property type="project" value="TreeGrafter"/>
</dbReference>
<dbReference type="InterPro" id="IPR014720">
    <property type="entry name" value="dsRBD_dom"/>
</dbReference>